<keyword evidence="3" id="KW-1185">Reference proteome</keyword>
<feature type="compositionally biased region" description="Polar residues" evidence="1">
    <location>
        <begin position="502"/>
        <end position="512"/>
    </location>
</feature>
<gene>
    <name evidence="2" type="ORF">JX265_009613</name>
</gene>
<proteinExistence type="predicted"/>
<dbReference type="EMBL" id="JAFIMR010000029">
    <property type="protein sequence ID" value="KAI1861646.1"/>
    <property type="molecule type" value="Genomic_DNA"/>
</dbReference>
<accession>A0A9P9WFT8</accession>
<sequence length="823" mass="93041">MDRQKLEANRIYFFEDVGRFDCLHTHADALRSVLLDFDCTISDRLGFYEFEDFEDRTRLHSLLAELHAEEPERKRIIDAIHDYNWRTRRALALRHSWDREAEWEAFFDDTFFARLLGDMQITDEDRRSAKKRHWTLFSASGEFRQEHGQQGLTEPHPDWVAYFHIYNFPPTSGRLSNKPAGWRWDNWPRERNVENFSRATLQKLASNGLRSSVTDAFRDKRRDAIVASDCICYPWFVVEHQKQGSGKAMECYCQAANAAVAVLMMFRNLVKYSTHKEVQPVTVMTTVRSEVRIWTAFYDDSEDKYSMVCIWVGDMTKIIHLIELEAILENLHTWAMRVLQPWISQHIDSWRLCSQLKSSALPDDVEIRELGGVVLANSQADDTVAEENAKAGDKAHEDSTDNMASLLMASLLMAQNKTLLDQIEALVGKMSHSAAKVQVRSVATQTDFSVDMAKAVPIEEARATPDQQHVQEIQNPTSTNAGSDVGQFQPGKNLLERLTDNLSSDQSSTTLGSEGDFSDTDITSSPTMSGSPSIVSSPPTERYRFEKPLINRVKPCNNHIASKTQFPSLVSDEVFIFSSAPGLSIRNTLAATGVEQKQQGATITSGEACPKYEVGQDKLLPPSLRTDKIIGFPKLSINQFHGLGEGSTTFRLAESYQGEESHASQPIRGQNVFSETPHYINPRKNPDDDRRVSPRSRKKVPWLSKPGRVILVKLPKPATTYMSEESDQLIDNVRWGSLAHAIAIPESPIDTSTSLFLGTSLRAQSKLSGTRRGFPFISCDYQSLFNVYAEDGMYWLVRSYDDPNSPKGWVWRQDCAMLLDGPA</sequence>
<dbReference type="AlphaFoldDB" id="A0A9P9WFT8"/>
<evidence type="ECO:0000313" key="2">
    <source>
        <dbReference type="EMBL" id="KAI1861646.1"/>
    </source>
</evidence>
<evidence type="ECO:0000313" key="3">
    <source>
        <dbReference type="Proteomes" id="UP000829685"/>
    </source>
</evidence>
<comment type="caution">
    <text evidence="2">The sequence shown here is derived from an EMBL/GenBank/DDBJ whole genome shotgun (WGS) entry which is preliminary data.</text>
</comment>
<feature type="region of interest" description="Disordered" evidence="1">
    <location>
        <begin position="502"/>
        <end position="540"/>
    </location>
</feature>
<feature type="compositionally biased region" description="Polar residues" evidence="1">
    <location>
        <begin position="520"/>
        <end position="539"/>
    </location>
</feature>
<organism evidence="2 3">
    <name type="scientific">Neoarthrinium moseri</name>
    <dbReference type="NCBI Taxonomy" id="1658444"/>
    <lineage>
        <taxon>Eukaryota</taxon>
        <taxon>Fungi</taxon>
        <taxon>Dikarya</taxon>
        <taxon>Ascomycota</taxon>
        <taxon>Pezizomycotina</taxon>
        <taxon>Sordariomycetes</taxon>
        <taxon>Xylariomycetidae</taxon>
        <taxon>Amphisphaeriales</taxon>
        <taxon>Apiosporaceae</taxon>
        <taxon>Neoarthrinium</taxon>
    </lineage>
</organism>
<name>A0A9P9WFT8_9PEZI</name>
<dbReference type="Proteomes" id="UP000829685">
    <property type="component" value="Unassembled WGS sequence"/>
</dbReference>
<feature type="compositionally biased region" description="Polar residues" evidence="1">
    <location>
        <begin position="663"/>
        <end position="674"/>
    </location>
</feature>
<feature type="region of interest" description="Disordered" evidence="1">
    <location>
        <begin position="658"/>
        <end position="698"/>
    </location>
</feature>
<protein>
    <submittedName>
        <fullName evidence="2">Uncharacterized protein</fullName>
    </submittedName>
</protein>
<reference evidence="2" key="1">
    <citation type="submission" date="2021-03" db="EMBL/GenBank/DDBJ databases">
        <title>Revisited historic fungal species revealed as producer of novel bioactive compounds through whole genome sequencing and comparative genomics.</title>
        <authorList>
            <person name="Vignolle G.A."/>
            <person name="Hochenegger N."/>
            <person name="Mach R.L."/>
            <person name="Mach-Aigner A.R."/>
            <person name="Javad Rahimi M."/>
            <person name="Salim K.A."/>
            <person name="Chan C.M."/>
            <person name="Lim L.B.L."/>
            <person name="Cai F."/>
            <person name="Druzhinina I.S."/>
            <person name="U'Ren J.M."/>
            <person name="Derntl C."/>
        </authorList>
    </citation>
    <scope>NUCLEOTIDE SEQUENCE</scope>
    <source>
        <strain evidence="2">TUCIM 5799</strain>
    </source>
</reference>
<evidence type="ECO:0000256" key="1">
    <source>
        <dbReference type="SAM" id="MobiDB-lite"/>
    </source>
</evidence>